<dbReference type="Gene3D" id="2.40.30.10">
    <property type="entry name" value="Translation factors"/>
    <property type="match status" value="1"/>
</dbReference>
<comment type="caution">
    <text evidence="3">The sequence shown here is derived from an EMBL/GenBank/DDBJ whole genome shotgun (WGS) entry which is preliminary data.</text>
</comment>
<dbReference type="SUPFAM" id="SSF63380">
    <property type="entry name" value="Riboflavin synthase domain-like"/>
    <property type="match status" value="1"/>
</dbReference>
<dbReference type="InterPro" id="IPR013113">
    <property type="entry name" value="SIP_FAD-bd"/>
</dbReference>
<dbReference type="InterPro" id="IPR017927">
    <property type="entry name" value="FAD-bd_FR_type"/>
</dbReference>
<dbReference type="PROSITE" id="PS51384">
    <property type="entry name" value="FAD_FR"/>
    <property type="match status" value="1"/>
</dbReference>
<dbReference type="Pfam" id="PF08021">
    <property type="entry name" value="FAD_binding_9"/>
    <property type="match status" value="1"/>
</dbReference>
<dbReference type="InterPro" id="IPR017938">
    <property type="entry name" value="Riboflavin_synthase-like_b-brl"/>
</dbReference>
<protein>
    <recommendedName>
        <fullName evidence="2">FAD-binding FR-type domain-containing protein</fullName>
    </recommendedName>
</protein>
<dbReference type="Gene3D" id="3.40.50.80">
    <property type="entry name" value="Nucleotide-binding domain of ferredoxin-NADP reductase (FNR) module"/>
    <property type="match status" value="1"/>
</dbReference>
<feature type="compositionally biased region" description="Gly residues" evidence="1">
    <location>
        <begin position="236"/>
        <end position="252"/>
    </location>
</feature>
<feature type="domain" description="FAD-binding FR-type" evidence="2">
    <location>
        <begin position="21"/>
        <end position="142"/>
    </location>
</feature>
<dbReference type="AlphaFoldDB" id="A0A1S2N2K7"/>
<dbReference type="Pfam" id="PF04954">
    <property type="entry name" value="SIP"/>
    <property type="match status" value="2"/>
</dbReference>
<evidence type="ECO:0000313" key="3">
    <source>
        <dbReference type="EMBL" id="OIJ36727.1"/>
    </source>
</evidence>
<organism evidence="3 4">
    <name type="scientific">Rothia kristinae</name>
    <dbReference type="NCBI Taxonomy" id="37923"/>
    <lineage>
        <taxon>Bacteria</taxon>
        <taxon>Bacillati</taxon>
        <taxon>Actinomycetota</taxon>
        <taxon>Actinomycetes</taxon>
        <taxon>Micrococcales</taxon>
        <taxon>Micrococcaceae</taxon>
        <taxon>Rothia</taxon>
    </lineage>
</organism>
<evidence type="ECO:0000259" key="2">
    <source>
        <dbReference type="PROSITE" id="PS51384"/>
    </source>
</evidence>
<dbReference type="InterPro" id="IPR039261">
    <property type="entry name" value="FNR_nucleotide-bd"/>
</dbReference>
<gene>
    <name evidence="3" type="ORF">BK826_02355</name>
</gene>
<dbReference type="InterPro" id="IPR039374">
    <property type="entry name" value="SIP_fam"/>
</dbReference>
<sequence length="316" mass="33421">MGGRDHPEKSTGKKAQAERTPRYHVGRARVVERLSPTMMRVVVEGLPGFPTRCAVGETLRVVLPDPETGRVPEPDLTGGKPRWAKSAPLTRKYTVRRVEPERGTVEIAVVAHGRGPGSRWAQGLTPGDPVHLLGPKSGREAPEPGCFLLMVGDETGLPGIVRWLEQLPADAVGRVILEVPGPDSVQDLSAPAGVRLTWLVPDGRQSGARDGLDGEGGRRGGVLSAPAGPAGDARAGEGGSAGSPGSAGGGEPGAAEVLAGSDVLEVVQRMPVPEGPVFAWLAGESTVLRPVRRFLMERWGLDKRSMHAKGYWNRRD</sequence>
<feature type="compositionally biased region" description="Basic and acidic residues" evidence="1">
    <location>
        <begin position="1"/>
        <end position="21"/>
    </location>
</feature>
<feature type="region of interest" description="Disordered" evidence="1">
    <location>
        <begin position="65"/>
        <end position="84"/>
    </location>
</feature>
<evidence type="ECO:0000313" key="4">
    <source>
        <dbReference type="Proteomes" id="UP000179540"/>
    </source>
</evidence>
<name>A0A1S2N2K7_9MICC</name>
<dbReference type="CDD" id="cd06193">
    <property type="entry name" value="siderophore_interacting"/>
    <property type="match status" value="1"/>
</dbReference>
<proteinExistence type="predicted"/>
<dbReference type="RefSeq" id="WP_075514177.1">
    <property type="nucleotide sequence ID" value="NZ_MODZ01000002.1"/>
</dbReference>
<dbReference type="GO" id="GO:0016491">
    <property type="term" value="F:oxidoreductase activity"/>
    <property type="evidence" value="ECO:0007669"/>
    <property type="project" value="InterPro"/>
</dbReference>
<accession>A0A1S2N2K7</accession>
<feature type="region of interest" description="Disordered" evidence="1">
    <location>
        <begin position="1"/>
        <end position="22"/>
    </location>
</feature>
<evidence type="ECO:0000256" key="1">
    <source>
        <dbReference type="SAM" id="MobiDB-lite"/>
    </source>
</evidence>
<dbReference type="PANTHER" id="PTHR30157">
    <property type="entry name" value="FERRIC REDUCTASE, NADPH-DEPENDENT"/>
    <property type="match status" value="1"/>
</dbReference>
<reference evidence="3 4" key="1">
    <citation type="submission" date="2016-10" db="EMBL/GenBank/DDBJ databases">
        <title>Draft genome sequence of strain LCT isolated from the Shenzhou X spacecraft of China.</title>
        <authorList>
            <person name="Huang B."/>
        </authorList>
    </citation>
    <scope>NUCLEOTIDE SEQUENCE [LARGE SCALE GENOMIC DNA]</scope>
    <source>
        <strain evidence="3 4">LCT-H5</strain>
    </source>
</reference>
<dbReference type="Proteomes" id="UP000179540">
    <property type="component" value="Unassembled WGS sequence"/>
</dbReference>
<dbReference type="InterPro" id="IPR007037">
    <property type="entry name" value="SIP_rossman_dom"/>
</dbReference>
<dbReference type="PANTHER" id="PTHR30157:SF0">
    <property type="entry name" value="NADPH-DEPENDENT FERRIC-CHELATE REDUCTASE"/>
    <property type="match status" value="1"/>
</dbReference>
<dbReference type="EMBL" id="MODZ01000002">
    <property type="protein sequence ID" value="OIJ36727.1"/>
    <property type="molecule type" value="Genomic_DNA"/>
</dbReference>
<feature type="region of interest" description="Disordered" evidence="1">
    <location>
        <begin position="203"/>
        <end position="254"/>
    </location>
</feature>